<dbReference type="Proteomes" id="UP001280581">
    <property type="component" value="Unassembled WGS sequence"/>
</dbReference>
<dbReference type="GO" id="GO:0008270">
    <property type="term" value="F:zinc ion binding"/>
    <property type="evidence" value="ECO:0007669"/>
    <property type="project" value="InterPro"/>
</dbReference>
<name>A0AAN6LUJ7_9PLEO</name>
<dbReference type="InterPro" id="IPR001138">
    <property type="entry name" value="Zn2Cys6_DnaBD"/>
</dbReference>
<dbReference type="Gene3D" id="4.10.240.10">
    <property type="entry name" value="Zn(2)-C6 fungal-type DNA-binding domain"/>
    <property type="match status" value="1"/>
</dbReference>
<dbReference type="AlphaFoldDB" id="A0AAN6LUJ7"/>
<comment type="caution">
    <text evidence="4">The sequence shown here is derived from an EMBL/GenBank/DDBJ whole genome shotgun (WGS) entry which is preliminary data.</text>
</comment>
<dbReference type="PROSITE" id="PS00463">
    <property type="entry name" value="ZN2_CY6_FUNGAL_1"/>
    <property type="match status" value="1"/>
</dbReference>
<sequence>MCDMSAKADANVVEKGDEGIVDLDEAPCFIVFFFFLLFLEDYFEFVDWLETVEDMVYTGKPSKGCGMCKSRRIKCDEKRPICGQCQKSGRTCPGYPDQFDLMFRDENKALARKAKKGSGRSDKSQESRSVSPNTPFDLVKSPEAESSRALTLPTSAPNDQQLITVPPSTLPVDLATFQDFMWQFDNSIPSTIVMAPEFEAIPFFFRNFVTLPQVAESMRGYLELIVPLYNRAQPSSALHLATTAVALATCGNYPGRQHLLRDAASTYGKAIRKLNEDLKHPFLARSDESVLATLLFSLYETIMSTDDTITAWGNHVDGAVALTKLRGREQFEDPMSHDVFRAVRTMMITSCVQRSKPIDSFPGANGWLASSLSEENAANRLTLICIDLPNIRSRANVLTKTPYEASLEHEALSILDLAELVDSNLQEWYQTLPSEWHYRTVGIHNEPNEDLSEAERWMGEQHVYHDVPLASIVNDYRVCRIFCMRVIMACVSWLAPNPKHNLTSAYRGAVFVIQQMVDEISACVPFHMNYDLQPIAKELGQERNAAEGYGGLIYVMLHKTLESVLL</sequence>
<dbReference type="InterPro" id="IPR053175">
    <property type="entry name" value="DHMBA_Reg_Transcription_Factor"/>
</dbReference>
<dbReference type="GO" id="GO:0000981">
    <property type="term" value="F:DNA-binding transcription factor activity, RNA polymerase II-specific"/>
    <property type="evidence" value="ECO:0007669"/>
    <property type="project" value="InterPro"/>
</dbReference>
<dbReference type="PANTHER" id="PTHR38791:SF13">
    <property type="entry name" value="ZN(2)-C6 FUNGAL-TYPE DOMAIN-CONTAINING PROTEIN"/>
    <property type="match status" value="1"/>
</dbReference>
<evidence type="ECO:0000259" key="3">
    <source>
        <dbReference type="PROSITE" id="PS50048"/>
    </source>
</evidence>
<dbReference type="Pfam" id="PF00172">
    <property type="entry name" value="Zn_clus"/>
    <property type="match status" value="1"/>
</dbReference>
<dbReference type="SUPFAM" id="SSF57701">
    <property type="entry name" value="Zn2/Cys6 DNA-binding domain"/>
    <property type="match status" value="1"/>
</dbReference>
<dbReference type="InterPro" id="IPR021858">
    <property type="entry name" value="Fun_TF"/>
</dbReference>
<keyword evidence="1" id="KW-0539">Nucleus</keyword>
<accession>A0AAN6LUJ7</accession>
<evidence type="ECO:0000256" key="2">
    <source>
        <dbReference type="SAM" id="MobiDB-lite"/>
    </source>
</evidence>
<keyword evidence="5" id="KW-1185">Reference proteome</keyword>
<dbReference type="SMART" id="SM00066">
    <property type="entry name" value="GAL4"/>
    <property type="match status" value="1"/>
</dbReference>
<evidence type="ECO:0000313" key="5">
    <source>
        <dbReference type="Proteomes" id="UP001280581"/>
    </source>
</evidence>
<evidence type="ECO:0000313" key="4">
    <source>
        <dbReference type="EMBL" id="KAK3207722.1"/>
    </source>
</evidence>
<organism evidence="4 5">
    <name type="scientific">Pseudopithomyces chartarum</name>
    <dbReference type="NCBI Taxonomy" id="1892770"/>
    <lineage>
        <taxon>Eukaryota</taxon>
        <taxon>Fungi</taxon>
        <taxon>Dikarya</taxon>
        <taxon>Ascomycota</taxon>
        <taxon>Pezizomycotina</taxon>
        <taxon>Dothideomycetes</taxon>
        <taxon>Pleosporomycetidae</taxon>
        <taxon>Pleosporales</taxon>
        <taxon>Massarineae</taxon>
        <taxon>Didymosphaeriaceae</taxon>
        <taxon>Pseudopithomyces</taxon>
    </lineage>
</organism>
<gene>
    <name evidence="4" type="ORF">GRF29_96g135454</name>
</gene>
<dbReference type="PROSITE" id="PS50048">
    <property type="entry name" value="ZN2_CY6_FUNGAL_2"/>
    <property type="match status" value="1"/>
</dbReference>
<dbReference type="Pfam" id="PF11951">
    <property type="entry name" value="Fungal_trans_2"/>
    <property type="match status" value="1"/>
</dbReference>
<protein>
    <recommendedName>
        <fullName evidence="3">Zn(2)-C6 fungal-type domain-containing protein</fullName>
    </recommendedName>
</protein>
<evidence type="ECO:0000256" key="1">
    <source>
        <dbReference type="ARBA" id="ARBA00023242"/>
    </source>
</evidence>
<proteinExistence type="predicted"/>
<dbReference type="PANTHER" id="PTHR38791">
    <property type="entry name" value="ZN(II)2CYS6 TRANSCRIPTION FACTOR (EUROFUNG)-RELATED-RELATED"/>
    <property type="match status" value="1"/>
</dbReference>
<feature type="domain" description="Zn(2)-C6 fungal-type" evidence="3">
    <location>
        <begin position="64"/>
        <end position="92"/>
    </location>
</feature>
<dbReference type="InterPro" id="IPR036864">
    <property type="entry name" value="Zn2-C6_fun-type_DNA-bd_sf"/>
</dbReference>
<dbReference type="EMBL" id="WVTA01000008">
    <property type="protein sequence ID" value="KAK3207722.1"/>
    <property type="molecule type" value="Genomic_DNA"/>
</dbReference>
<dbReference type="CDD" id="cd00067">
    <property type="entry name" value="GAL4"/>
    <property type="match status" value="1"/>
</dbReference>
<reference evidence="4 5" key="1">
    <citation type="submission" date="2021-02" db="EMBL/GenBank/DDBJ databases">
        <title>Genome assembly of Pseudopithomyces chartarum.</title>
        <authorList>
            <person name="Jauregui R."/>
            <person name="Singh J."/>
            <person name="Voisey C."/>
        </authorList>
    </citation>
    <scope>NUCLEOTIDE SEQUENCE [LARGE SCALE GENOMIC DNA]</scope>
    <source>
        <strain evidence="4 5">AGR01</strain>
    </source>
</reference>
<feature type="region of interest" description="Disordered" evidence="2">
    <location>
        <begin position="113"/>
        <end position="164"/>
    </location>
</feature>
<feature type="compositionally biased region" description="Polar residues" evidence="2">
    <location>
        <begin position="148"/>
        <end position="164"/>
    </location>
</feature>